<dbReference type="GO" id="GO:0046872">
    <property type="term" value="F:metal ion binding"/>
    <property type="evidence" value="ECO:0007669"/>
    <property type="project" value="UniProtKB-KW"/>
</dbReference>
<evidence type="ECO:0000259" key="8">
    <source>
        <dbReference type="PROSITE" id="PS51918"/>
    </source>
</evidence>
<feature type="domain" description="Radical SAM core" evidence="8">
    <location>
        <begin position="65"/>
        <end position="299"/>
    </location>
</feature>
<feature type="binding site" evidence="7">
    <location>
        <position position="156"/>
    </location>
    <ligand>
        <name>(3R)-3-methyl-D-ornithine</name>
        <dbReference type="ChEBI" id="CHEBI:64642"/>
    </ligand>
</feature>
<accession>A0A1G6JHV1</accession>
<dbReference type="Proteomes" id="UP000199452">
    <property type="component" value="Unassembled WGS sequence"/>
</dbReference>
<feature type="binding site" evidence="7">
    <location>
        <position position="192"/>
    </location>
    <ligand>
        <name>S-adenosyl-L-methionine</name>
        <dbReference type="ChEBI" id="CHEBI:59789"/>
    </ligand>
</feature>
<dbReference type="STRING" id="1640674.SAMN05216323_102025"/>
<dbReference type="SFLD" id="SFLDS00029">
    <property type="entry name" value="Radical_SAM"/>
    <property type="match status" value="1"/>
</dbReference>
<keyword evidence="1 6" id="KW-0004">4Fe-4S</keyword>
<dbReference type="AlphaFoldDB" id="A0A1G6JHV1"/>
<evidence type="ECO:0000256" key="3">
    <source>
        <dbReference type="ARBA" id="ARBA00022723"/>
    </source>
</evidence>
<dbReference type="Pfam" id="PF04055">
    <property type="entry name" value="Radical_SAM"/>
    <property type="match status" value="1"/>
</dbReference>
<dbReference type="InterPro" id="IPR013785">
    <property type="entry name" value="Aldolase_TIM"/>
</dbReference>
<name>A0A1G6JHV1_9BACT</name>
<organism evidence="9 10">
    <name type="scientific">Williamwhitmania taraxaci</name>
    <dbReference type="NCBI Taxonomy" id="1640674"/>
    <lineage>
        <taxon>Bacteria</taxon>
        <taxon>Pseudomonadati</taxon>
        <taxon>Bacteroidota</taxon>
        <taxon>Bacteroidia</taxon>
        <taxon>Bacteroidales</taxon>
        <taxon>Williamwhitmaniaceae</taxon>
        <taxon>Williamwhitmania</taxon>
    </lineage>
</organism>
<dbReference type="InterPro" id="IPR034405">
    <property type="entry name" value="F420"/>
</dbReference>
<dbReference type="GO" id="GO:0051539">
    <property type="term" value="F:4 iron, 4 sulfur cluster binding"/>
    <property type="evidence" value="ECO:0007669"/>
    <property type="project" value="UniProtKB-KW"/>
</dbReference>
<dbReference type="SFLD" id="SFLDG01064">
    <property type="entry name" value="F420__menaquinone_cofactor_bio"/>
    <property type="match status" value="1"/>
</dbReference>
<keyword evidence="5 6" id="KW-0411">Iron-sulfur</keyword>
<dbReference type="EMBL" id="FMYP01000020">
    <property type="protein sequence ID" value="SDC18310.1"/>
    <property type="molecule type" value="Genomic_DNA"/>
</dbReference>
<dbReference type="GO" id="GO:0044689">
    <property type="term" value="F:7,8-didemethyl-8-hydroxy-5-deazariboflavin synthase activity"/>
    <property type="evidence" value="ECO:0007669"/>
    <property type="project" value="TreeGrafter"/>
</dbReference>
<evidence type="ECO:0000313" key="9">
    <source>
        <dbReference type="EMBL" id="SDC18310.1"/>
    </source>
</evidence>
<keyword evidence="3" id="KW-0479">Metal-binding</keyword>
<evidence type="ECO:0000256" key="6">
    <source>
        <dbReference type="PIRSR" id="PIRSR004762-1"/>
    </source>
</evidence>
<feature type="binding site" evidence="6">
    <location>
        <position position="86"/>
    </location>
    <ligand>
        <name>[4Fe-4S] cluster</name>
        <dbReference type="ChEBI" id="CHEBI:49883"/>
        <note>4Fe-4S-S-AdoMet</note>
    </ligand>
</feature>
<evidence type="ECO:0000256" key="5">
    <source>
        <dbReference type="ARBA" id="ARBA00023014"/>
    </source>
</evidence>
<dbReference type="SFLD" id="SFLDG01389">
    <property type="entry name" value="menaquinone_synthsis_involved"/>
    <property type="match status" value="1"/>
</dbReference>
<reference evidence="9 10" key="1">
    <citation type="submission" date="2016-09" db="EMBL/GenBank/DDBJ databases">
        <authorList>
            <person name="Capua I."/>
            <person name="De Benedictis P."/>
            <person name="Joannis T."/>
            <person name="Lombin L.H."/>
            <person name="Cattoli G."/>
        </authorList>
    </citation>
    <scope>NUCLEOTIDE SEQUENCE [LARGE SCALE GENOMIC DNA]</scope>
    <source>
        <strain evidence="9 10">A7P-90m</strain>
    </source>
</reference>
<dbReference type="PIRSF" id="PIRSF004762">
    <property type="entry name" value="CHP00423"/>
    <property type="match status" value="1"/>
</dbReference>
<dbReference type="PROSITE" id="PS51918">
    <property type="entry name" value="RADICAL_SAM"/>
    <property type="match status" value="1"/>
</dbReference>
<dbReference type="InterPro" id="IPR058240">
    <property type="entry name" value="rSAM_sf"/>
</dbReference>
<evidence type="ECO:0000313" key="10">
    <source>
        <dbReference type="Proteomes" id="UP000199452"/>
    </source>
</evidence>
<evidence type="ECO:0000256" key="4">
    <source>
        <dbReference type="ARBA" id="ARBA00023004"/>
    </source>
</evidence>
<dbReference type="InterPro" id="IPR007197">
    <property type="entry name" value="rSAM"/>
</dbReference>
<dbReference type="OrthoDB" id="9802027at2"/>
<proteinExistence type="predicted"/>
<dbReference type="RefSeq" id="WP_092437355.1">
    <property type="nucleotide sequence ID" value="NZ_FMYP01000020.1"/>
</dbReference>
<dbReference type="SUPFAM" id="SSF102114">
    <property type="entry name" value="Radical SAM enzymes"/>
    <property type="match status" value="1"/>
</dbReference>
<evidence type="ECO:0000256" key="2">
    <source>
        <dbReference type="ARBA" id="ARBA00022691"/>
    </source>
</evidence>
<keyword evidence="10" id="KW-1185">Reference proteome</keyword>
<gene>
    <name evidence="9" type="ORF">SAMN05216323_102025</name>
</gene>
<feature type="binding site" evidence="6">
    <location>
        <position position="83"/>
    </location>
    <ligand>
        <name>[4Fe-4S] cluster</name>
        <dbReference type="ChEBI" id="CHEBI:49883"/>
        <note>4Fe-4S-S-AdoMet</note>
    </ligand>
</feature>
<keyword evidence="2 6" id="KW-0949">S-adenosyl-L-methionine</keyword>
<sequence length="370" mass="41685">MNLNLFNIFKEDKVVAPALKRIIEKILLGQRINEDEGILLYQSADIGMLSFLADAANQSKNGHNVLHGQSLHIDLSNVCVYSCPFCTYCQKLNDTSAFALSTKNLKELLQTRGGDKNYSEIVISSACHPDHTLNYYKEIVALVRRTFPKAFIRAFSATDLSYIFKKEKVSIYNGISQLKLAGVNAVNGGGAEIFSNEIREKISPEKIKPEEWIDFHESLHNSGIRSNASMLYGHIESYKHRVDHMSRLRTLQDRTHGFLSFTSFKYKKENNRLSSLGEAPLVEDLRNFSVARIFLDNFQHQVAFAPMLKASNLSLTLSFGINCIEGAVNQGNKVYTQTLSDSKPYSSMVGEIILKSKKIPKERDGLYNVL</sequence>
<keyword evidence="4 6" id="KW-0408">Iron</keyword>
<comment type="cofactor">
    <cofactor evidence="6">
        <name>[4Fe-4S] cluster</name>
        <dbReference type="ChEBI" id="CHEBI:49883"/>
    </cofactor>
    <text evidence="6">Binds 1 [4Fe-4S] cluster. The cluster is coordinated with 3 cysteines and an exchangeable S-adenosyl-L-methionine.</text>
</comment>
<feature type="binding site" evidence="7">
    <location>
        <position position="85"/>
    </location>
    <ligand>
        <name>S-adenosyl-L-methionine</name>
        <dbReference type="ChEBI" id="CHEBI:59789"/>
    </ligand>
</feature>
<feature type="binding site" evidence="6">
    <location>
        <position position="79"/>
    </location>
    <ligand>
        <name>[4Fe-4S] cluster</name>
        <dbReference type="ChEBI" id="CHEBI:49883"/>
        <note>4Fe-4S-S-AdoMet</note>
    </ligand>
</feature>
<dbReference type="PANTHER" id="PTHR43076:SF7">
    <property type="entry name" value="AMINODEOXYFUTALOSINE SYNTHASE"/>
    <property type="match status" value="1"/>
</dbReference>
<evidence type="ECO:0000256" key="7">
    <source>
        <dbReference type="PIRSR" id="PIRSR004762-2"/>
    </source>
</evidence>
<dbReference type="PANTHER" id="PTHR43076">
    <property type="entry name" value="FO SYNTHASE (COFH)"/>
    <property type="match status" value="1"/>
</dbReference>
<dbReference type="Gene3D" id="3.20.20.70">
    <property type="entry name" value="Aldolase class I"/>
    <property type="match status" value="1"/>
</dbReference>
<evidence type="ECO:0000256" key="1">
    <source>
        <dbReference type="ARBA" id="ARBA00022485"/>
    </source>
</evidence>
<protein>
    <submittedName>
        <fullName evidence="9">Aminodeoxyfutalosine synthase</fullName>
    </submittedName>
</protein>